<dbReference type="GO" id="GO:0055085">
    <property type="term" value="P:transmembrane transport"/>
    <property type="evidence" value="ECO:0007669"/>
    <property type="project" value="TreeGrafter"/>
</dbReference>
<keyword evidence="3" id="KW-0813">Transport</keyword>
<dbReference type="GO" id="GO:0005886">
    <property type="term" value="C:plasma membrane"/>
    <property type="evidence" value="ECO:0007669"/>
    <property type="project" value="UniProtKB-SubCell"/>
</dbReference>
<evidence type="ECO:0008006" key="12">
    <source>
        <dbReference type="Google" id="ProtNLM"/>
    </source>
</evidence>
<evidence type="ECO:0000256" key="6">
    <source>
        <dbReference type="ARBA" id="ARBA00022989"/>
    </source>
</evidence>
<name>A0A2M8QFG2_9CHLR</name>
<evidence type="ECO:0000313" key="11">
    <source>
        <dbReference type="Proteomes" id="UP000230790"/>
    </source>
</evidence>
<keyword evidence="4" id="KW-1003">Cell membrane</keyword>
<evidence type="ECO:0000256" key="5">
    <source>
        <dbReference type="ARBA" id="ARBA00022692"/>
    </source>
</evidence>
<feature type="transmembrane region" description="Helical" evidence="9">
    <location>
        <begin position="268"/>
        <end position="296"/>
    </location>
</feature>
<organism evidence="10 11">
    <name type="scientific">Candidatus Thermofonsia Clade 3 bacterium</name>
    <dbReference type="NCBI Taxonomy" id="2364212"/>
    <lineage>
        <taxon>Bacteria</taxon>
        <taxon>Bacillati</taxon>
        <taxon>Chloroflexota</taxon>
        <taxon>Candidatus Thermofontia</taxon>
        <taxon>Candidatus Thermofonsia Clade 3</taxon>
    </lineage>
</organism>
<proteinExistence type="inferred from homology"/>
<dbReference type="PANTHER" id="PTHR21716:SF53">
    <property type="entry name" value="PERMEASE PERM-RELATED"/>
    <property type="match status" value="1"/>
</dbReference>
<feature type="transmembrane region" description="Helical" evidence="9">
    <location>
        <begin position="182"/>
        <end position="205"/>
    </location>
</feature>
<dbReference type="EMBL" id="PGTN01000012">
    <property type="protein sequence ID" value="PJF48529.1"/>
    <property type="molecule type" value="Genomic_DNA"/>
</dbReference>
<evidence type="ECO:0000256" key="3">
    <source>
        <dbReference type="ARBA" id="ARBA00022448"/>
    </source>
</evidence>
<evidence type="ECO:0000256" key="9">
    <source>
        <dbReference type="SAM" id="Phobius"/>
    </source>
</evidence>
<feature type="region of interest" description="Disordered" evidence="8">
    <location>
        <begin position="381"/>
        <end position="421"/>
    </location>
</feature>
<dbReference type="Pfam" id="PF01594">
    <property type="entry name" value="AI-2E_transport"/>
    <property type="match status" value="1"/>
</dbReference>
<sequence>MGHSRLVRLALILLIIALLLFIVERVWTFGQFLGGVLSTLVAAWFVAFLIKPLVVQLQTGIIPSPVIERLEQHYPTLPADKLRLIRLPMSVAIVVAYLIFLIALIGGVTVATATIIPQAADLISRIPGFAATLPEQLAEFWAGFAARFGLDPAALEQFIASQDIPGAVTQAAGIAATQVLNVAAFTASFIGQFFLVLVLSLYIVVEDRLLIRQLFMVLPQRTHQTARAMLTAVDRAFSGYLRGQFIGAMLRGLFTLIVFGLFQLKFSVVVAIVFALSSFVPLIGGPIGIAFAAIVVLIVNSDAVLPVVLLMFAFDQFVAYGIMPRLTKDLVGVPGLVALLAISVGVQLLGFWGVIFGVPFIGAVYALVFDFYLPRRGKAEDLPEGLVESPIEQPSRAARPPDAPPARECEEPPAPALKHSP</sequence>
<keyword evidence="5 9" id="KW-0812">Transmembrane</keyword>
<feature type="transmembrane region" description="Helical" evidence="9">
    <location>
        <begin position="29"/>
        <end position="50"/>
    </location>
</feature>
<feature type="transmembrane region" description="Helical" evidence="9">
    <location>
        <begin position="91"/>
        <end position="116"/>
    </location>
</feature>
<feature type="transmembrane region" description="Helical" evidence="9">
    <location>
        <begin position="303"/>
        <end position="323"/>
    </location>
</feature>
<reference evidence="10 11" key="1">
    <citation type="submission" date="2017-11" db="EMBL/GenBank/DDBJ databases">
        <title>Evolution of Phototrophy in the Chloroflexi Phylum Driven by Horizontal Gene Transfer.</title>
        <authorList>
            <person name="Ward L.M."/>
            <person name="Hemp J."/>
            <person name="Shih P.M."/>
            <person name="Mcglynn S.E."/>
            <person name="Fischer W."/>
        </authorList>
    </citation>
    <scope>NUCLEOTIDE SEQUENCE [LARGE SCALE GENOMIC DNA]</scope>
    <source>
        <strain evidence="10">JP3_7</strain>
    </source>
</reference>
<evidence type="ECO:0000256" key="7">
    <source>
        <dbReference type="ARBA" id="ARBA00023136"/>
    </source>
</evidence>
<feature type="transmembrane region" description="Helical" evidence="9">
    <location>
        <begin position="7"/>
        <end position="23"/>
    </location>
</feature>
<keyword evidence="6 9" id="KW-1133">Transmembrane helix</keyword>
<evidence type="ECO:0000256" key="2">
    <source>
        <dbReference type="ARBA" id="ARBA00009773"/>
    </source>
</evidence>
<evidence type="ECO:0000313" key="10">
    <source>
        <dbReference type="EMBL" id="PJF48529.1"/>
    </source>
</evidence>
<keyword evidence="7 9" id="KW-0472">Membrane</keyword>
<gene>
    <name evidence="10" type="ORF">CUN48_03080</name>
</gene>
<comment type="caution">
    <text evidence="10">The sequence shown here is derived from an EMBL/GenBank/DDBJ whole genome shotgun (WGS) entry which is preliminary data.</text>
</comment>
<accession>A0A2M8QFG2</accession>
<dbReference type="InterPro" id="IPR002549">
    <property type="entry name" value="AI-2E-like"/>
</dbReference>
<evidence type="ECO:0000256" key="4">
    <source>
        <dbReference type="ARBA" id="ARBA00022475"/>
    </source>
</evidence>
<dbReference type="Proteomes" id="UP000230790">
    <property type="component" value="Unassembled WGS sequence"/>
</dbReference>
<feature type="transmembrane region" description="Helical" evidence="9">
    <location>
        <begin position="335"/>
        <end position="368"/>
    </location>
</feature>
<evidence type="ECO:0000256" key="8">
    <source>
        <dbReference type="SAM" id="MobiDB-lite"/>
    </source>
</evidence>
<dbReference type="AlphaFoldDB" id="A0A2M8QFG2"/>
<evidence type="ECO:0000256" key="1">
    <source>
        <dbReference type="ARBA" id="ARBA00004651"/>
    </source>
</evidence>
<comment type="similarity">
    <text evidence="2">Belongs to the autoinducer-2 exporter (AI-2E) (TC 2.A.86) family.</text>
</comment>
<comment type="subcellular location">
    <subcellularLocation>
        <location evidence="1">Cell membrane</location>
        <topology evidence="1">Multi-pass membrane protein</topology>
    </subcellularLocation>
</comment>
<protein>
    <recommendedName>
        <fullName evidence="12">AI-2E family transporter</fullName>
    </recommendedName>
</protein>
<dbReference type="PANTHER" id="PTHR21716">
    <property type="entry name" value="TRANSMEMBRANE PROTEIN"/>
    <property type="match status" value="1"/>
</dbReference>